<dbReference type="Gene3D" id="2.30.39.10">
    <property type="entry name" value="Alpha-1-antitrypsin, domain 1"/>
    <property type="match status" value="1"/>
</dbReference>
<evidence type="ECO:0000256" key="4">
    <source>
        <dbReference type="RuleBase" id="RU000411"/>
    </source>
</evidence>
<dbReference type="InterPro" id="IPR023796">
    <property type="entry name" value="Serpin_dom"/>
</dbReference>
<reference evidence="7" key="1">
    <citation type="journal article" date="2023" name="bioRxiv">
        <title>Scaffold-level genome assemblies of two parasitoid biocontrol wasps reveal the parthenogenesis mechanism and an associated novel virus.</title>
        <authorList>
            <person name="Inwood S."/>
            <person name="Skelly J."/>
            <person name="Guhlin J."/>
            <person name="Harrop T."/>
            <person name="Goldson S."/>
            <person name="Dearden P."/>
        </authorList>
    </citation>
    <scope>NUCLEOTIDE SEQUENCE</scope>
    <source>
        <strain evidence="7">Lincoln</strain>
        <tissue evidence="7">Whole body</tissue>
    </source>
</reference>
<protein>
    <recommendedName>
        <fullName evidence="6">Serpin domain-containing protein</fullName>
    </recommendedName>
</protein>
<accession>A0AA39FG01</accession>
<proteinExistence type="inferred from homology"/>
<gene>
    <name evidence="7" type="ORF">PV327_002633</name>
</gene>
<dbReference type="Gene3D" id="3.30.497.10">
    <property type="entry name" value="Antithrombin, subunit I, domain 2"/>
    <property type="match status" value="1"/>
</dbReference>
<dbReference type="CDD" id="cd19601">
    <property type="entry name" value="serpin42Da-like"/>
    <property type="match status" value="1"/>
</dbReference>
<evidence type="ECO:0000256" key="2">
    <source>
        <dbReference type="ARBA" id="ARBA00022690"/>
    </source>
</evidence>
<dbReference type="SUPFAM" id="SSF56574">
    <property type="entry name" value="Serpins"/>
    <property type="match status" value="1"/>
</dbReference>
<evidence type="ECO:0000256" key="3">
    <source>
        <dbReference type="ARBA" id="ARBA00022900"/>
    </source>
</evidence>
<dbReference type="PANTHER" id="PTHR11461">
    <property type="entry name" value="SERINE PROTEASE INHIBITOR, SERPIN"/>
    <property type="match status" value="1"/>
</dbReference>
<name>A0AA39FG01_MICHY</name>
<keyword evidence="5" id="KW-0472">Membrane</keyword>
<dbReference type="InterPro" id="IPR023795">
    <property type="entry name" value="Serpin_CS"/>
</dbReference>
<evidence type="ECO:0000256" key="1">
    <source>
        <dbReference type="ARBA" id="ARBA00009500"/>
    </source>
</evidence>
<keyword evidence="5" id="KW-1133">Transmembrane helix</keyword>
<dbReference type="PANTHER" id="PTHR11461:SF211">
    <property type="entry name" value="GH10112P-RELATED"/>
    <property type="match status" value="1"/>
</dbReference>
<comment type="similarity">
    <text evidence="1 4">Belongs to the serpin family.</text>
</comment>
<keyword evidence="3" id="KW-0722">Serine protease inhibitor</keyword>
<sequence>MNSSDSINRINRTNHNKIRLIFRIFIAIIILFNMATAEKMDTFVNEAESCRGFSSKLYKVVSEDFGGNVITSPLSVHVVLSYLSHGASGETAVEMINGLSIKDTKLLHIGYKNLLSTLNSVNEADLRLANAAFVHENVELLPTFSALGTGFYNFFMQNIDFQNNIDSAITINNWVADKTDNMIADIIDSNDITDDTRAILINALYFKGLWKYPFDIQHTENKIFYVTKDIHKQVPTMKNKHHYSYGELPELESKFIEIPYKDDNLSMLIILPDETYALSSLEKNFNWNAITQAATKKQEIVLQLPKFKIECTLNLKETLSKIGFQSMFEDVANFSDMTITPVKITKIIQKVFIEVDEKGSEAAAATVVQMRLKRSLDLSEEFIVDRPFMFIIRHKPSDIPLFIGSVRDIGVFVEKDEL</sequence>
<dbReference type="Proteomes" id="UP001168972">
    <property type="component" value="Unassembled WGS sequence"/>
</dbReference>
<dbReference type="InterPro" id="IPR042178">
    <property type="entry name" value="Serpin_sf_1"/>
</dbReference>
<dbReference type="EMBL" id="JAQQBR010001831">
    <property type="protein sequence ID" value="KAK0168870.1"/>
    <property type="molecule type" value="Genomic_DNA"/>
</dbReference>
<organism evidence="7 8">
    <name type="scientific">Microctonus hyperodae</name>
    <name type="common">Parasitoid wasp</name>
    <dbReference type="NCBI Taxonomy" id="165561"/>
    <lineage>
        <taxon>Eukaryota</taxon>
        <taxon>Metazoa</taxon>
        <taxon>Ecdysozoa</taxon>
        <taxon>Arthropoda</taxon>
        <taxon>Hexapoda</taxon>
        <taxon>Insecta</taxon>
        <taxon>Pterygota</taxon>
        <taxon>Neoptera</taxon>
        <taxon>Endopterygota</taxon>
        <taxon>Hymenoptera</taxon>
        <taxon>Apocrita</taxon>
        <taxon>Ichneumonoidea</taxon>
        <taxon>Braconidae</taxon>
        <taxon>Euphorinae</taxon>
        <taxon>Microctonus</taxon>
    </lineage>
</organism>
<dbReference type="SMART" id="SM00093">
    <property type="entry name" value="SERPIN"/>
    <property type="match status" value="1"/>
</dbReference>
<dbReference type="AlphaFoldDB" id="A0AA39FG01"/>
<evidence type="ECO:0000313" key="8">
    <source>
        <dbReference type="Proteomes" id="UP001168972"/>
    </source>
</evidence>
<dbReference type="GO" id="GO:0004867">
    <property type="term" value="F:serine-type endopeptidase inhibitor activity"/>
    <property type="evidence" value="ECO:0007669"/>
    <property type="project" value="UniProtKB-KW"/>
</dbReference>
<keyword evidence="2" id="KW-0646">Protease inhibitor</keyword>
<keyword evidence="5" id="KW-0812">Transmembrane</keyword>
<evidence type="ECO:0000259" key="6">
    <source>
        <dbReference type="SMART" id="SM00093"/>
    </source>
</evidence>
<dbReference type="GO" id="GO:0005615">
    <property type="term" value="C:extracellular space"/>
    <property type="evidence" value="ECO:0007669"/>
    <property type="project" value="InterPro"/>
</dbReference>
<evidence type="ECO:0000256" key="5">
    <source>
        <dbReference type="SAM" id="Phobius"/>
    </source>
</evidence>
<keyword evidence="8" id="KW-1185">Reference proteome</keyword>
<dbReference type="Pfam" id="PF00079">
    <property type="entry name" value="Serpin"/>
    <property type="match status" value="1"/>
</dbReference>
<dbReference type="InterPro" id="IPR042185">
    <property type="entry name" value="Serpin_sf_2"/>
</dbReference>
<evidence type="ECO:0000313" key="7">
    <source>
        <dbReference type="EMBL" id="KAK0168870.1"/>
    </source>
</evidence>
<feature type="domain" description="Serpin" evidence="6">
    <location>
        <begin position="55"/>
        <end position="409"/>
    </location>
</feature>
<dbReference type="InterPro" id="IPR036186">
    <property type="entry name" value="Serpin_sf"/>
</dbReference>
<dbReference type="InterPro" id="IPR000215">
    <property type="entry name" value="Serpin_fam"/>
</dbReference>
<dbReference type="PROSITE" id="PS00284">
    <property type="entry name" value="SERPIN"/>
    <property type="match status" value="1"/>
</dbReference>
<reference evidence="7" key="2">
    <citation type="submission" date="2023-03" db="EMBL/GenBank/DDBJ databases">
        <authorList>
            <person name="Inwood S.N."/>
            <person name="Skelly J.G."/>
            <person name="Guhlin J."/>
            <person name="Harrop T.W.R."/>
            <person name="Goldson S.G."/>
            <person name="Dearden P.K."/>
        </authorList>
    </citation>
    <scope>NUCLEOTIDE SEQUENCE</scope>
    <source>
        <strain evidence="7">Lincoln</strain>
        <tissue evidence="7">Whole body</tissue>
    </source>
</reference>
<feature type="transmembrane region" description="Helical" evidence="5">
    <location>
        <begin position="20"/>
        <end position="37"/>
    </location>
</feature>
<comment type="caution">
    <text evidence="7">The sequence shown here is derived from an EMBL/GenBank/DDBJ whole genome shotgun (WGS) entry which is preliminary data.</text>
</comment>